<evidence type="ECO:0000256" key="1">
    <source>
        <dbReference type="SAM" id="MobiDB-lite"/>
    </source>
</evidence>
<keyword evidence="3" id="KW-1185">Reference proteome</keyword>
<sequence length="119" mass="12734">MACLQPVGGGSARRHVTSTRARPTPLPKRQPKFWETCRGATIQRQAASGPQLGGGQAAPHLVQGGQLLRDNLPDTAVGWEWGGYGVVGWTDNMLSHKQLAPTHAVYITNTMPEPLKGGQ</sequence>
<dbReference type="Proteomes" id="UP000612055">
    <property type="component" value="Unassembled WGS sequence"/>
</dbReference>
<evidence type="ECO:0000313" key="3">
    <source>
        <dbReference type="Proteomes" id="UP000612055"/>
    </source>
</evidence>
<proteinExistence type="predicted"/>
<organism evidence="2 3">
    <name type="scientific">Edaphochlamys debaryana</name>
    <dbReference type="NCBI Taxonomy" id="47281"/>
    <lineage>
        <taxon>Eukaryota</taxon>
        <taxon>Viridiplantae</taxon>
        <taxon>Chlorophyta</taxon>
        <taxon>core chlorophytes</taxon>
        <taxon>Chlorophyceae</taxon>
        <taxon>CS clade</taxon>
        <taxon>Chlamydomonadales</taxon>
        <taxon>Chlamydomonadales incertae sedis</taxon>
        <taxon>Edaphochlamys</taxon>
    </lineage>
</organism>
<evidence type="ECO:0000313" key="2">
    <source>
        <dbReference type="EMBL" id="KAG2490664.1"/>
    </source>
</evidence>
<dbReference type="EMBL" id="JAEHOE010000060">
    <property type="protein sequence ID" value="KAG2490664.1"/>
    <property type="molecule type" value="Genomic_DNA"/>
</dbReference>
<accession>A0A835XVP3</accession>
<dbReference type="AlphaFoldDB" id="A0A835XVP3"/>
<protein>
    <submittedName>
        <fullName evidence="2">Uncharacterized protein</fullName>
    </submittedName>
</protein>
<gene>
    <name evidence="2" type="ORF">HYH03_011052</name>
</gene>
<name>A0A835XVP3_9CHLO</name>
<comment type="caution">
    <text evidence="2">The sequence shown here is derived from an EMBL/GenBank/DDBJ whole genome shotgun (WGS) entry which is preliminary data.</text>
</comment>
<feature type="region of interest" description="Disordered" evidence="1">
    <location>
        <begin position="1"/>
        <end position="31"/>
    </location>
</feature>
<reference evidence="2" key="1">
    <citation type="journal article" date="2020" name="bioRxiv">
        <title>Comparative genomics of Chlamydomonas.</title>
        <authorList>
            <person name="Craig R.J."/>
            <person name="Hasan A.R."/>
            <person name="Ness R.W."/>
            <person name="Keightley P.D."/>
        </authorList>
    </citation>
    <scope>NUCLEOTIDE SEQUENCE</scope>
    <source>
        <strain evidence="2">CCAP 11/70</strain>
    </source>
</reference>